<dbReference type="Proteomes" id="UP000035016">
    <property type="component" value="Chromosome Chromosome"/>
</dbReference>
<gene>
    <name evidence="3" type="primary">sle_04470</name>
</gene>
<feature type="transmembrane region" description="Helical" evidence="1">
    <location>
        <begin position="52"/>
        <end position="69"/>
    </location>
</feature>
<dbReference type="AlphaFoldDB" id="A0A0F7VKZ5"/>
<dbReference type="GO" id="GO:0009307">
    <property type="term" value="P:DNA restriction-modification system"/>
    <property type="evidence" value="ECO:0007669"/>
    <property type="project" value="InterPro"/>
</dbReference>
<protein>
    <recommendedName>
        <fullName evidence="2">Restriction endonuclease type IV Mrr domain-containing protein</fullName>
    </recommendedName>
</protein>
<dbReference type="GO" id="GO:0015666">
    <property type="term" value="F:restriction endodeoxyribonuclease activity"/>
    <property type="evidence" value="ECO:0007669"/>
    <property type="project" value="TreeGrafter"/>
</dbReference>
<feature type="domain" description="Restriction endonuclease type IV Mrr" evidence="2">
    <location>
        <begin position="165"/>
        <end position="276"/>
    </location>
</feature>
<accession>A0A0F7VKZ5</accession>
<dbReference type="InterPro" id="IPR011335">
    <property type="entry name" value="Restrct_endonuc-II-like"/>
</dbReference>
<name>A0A0F7VKZ5_STRLW</name>
<evidence type="ECO:0000313" key="3">
    <source>
        <dbReference type="EMBL" id="CQR59909.1"/>
    </source>
</evidence>
<evidence type="ECO:0000313" key="4">
    <source>
        <dbReference type="Proteomes" id="UP000035016"/>
    </source>
</evidence>
<dbReference type="InterPro" id="IPR011856">
    <property type="entry name" value="tRNA_endonuc-like_dom_sf"/>
</dbReference>
<dbReference type="RefSeq" id="WP_078648494.1">
    <property type="nucleotide sequence ID" value="NZ_AZSD01000584.1"/>
</dbReference>
<dbReference type="InterPro" id="IPR007560">
    <property type="entry name" value="Restrct_endonuc_IV_Mrr"/>
</dbReference>
<reference evidence="3 4" key="1">
    <citation type="submission" date="2015-02" db="EMBL/GenBank/DDBJ databases">
        <authorList>
            <person name="Gomez-Escribano P.J."/>
        </authorList>
    </citation>
    <scope>NUCLEOTIDE SEQUENCE [LARGE SCALE GENOMIC DNA]</scope>
    <source>
        <strain evidence="4">C34 (DSM 42122 / NRRL B-24963)</strain>
    </source>
</reference>
<dbReference type="Gene3D" id="3.40.1350.10">
    <property type="match status" value="1"/>
</dbReference>
<sequence length="295" mass="30469">MAVPARPIRSGRRRQPFDLRRTAVFFGLLAILLIILGFTVRMAADLVDRRPVWALVLALAGGAGALSLWHRRHRLSVSRAALRAGAALDEAARTAVDVWDEPARPGEPVVGEGAQGRDLAAVPTGGAGAADHTAVAEYTVAYTAAVEPAAAADAAGPAPDTGYEALDPDEFEHAVAALCVRDGCREAEVVGGAGDLGADVLAVAPDGRRVVIQCKRYGDGTTVGSQDLQRFGGTCFAVHGADVAVVVTTSAFTAPAIDYARQCGIVCVDGEALRAWRAGTGPRPWETPGADAGPC</sequence>
<keyword evidence="1" id="KW-1133">Transmembrane helix</keyword>
<evidence type="ECO:0000256" key="1">
    <source>
        <dbReference type="SAM" id="Phobius"/>
    </source>
</evidence>
<keyword evidence="1" id="KW-0812">Transmembrane</keyword>
<dbReference type="GO" id="GO:0003677">
    <property type="term" value="F:DNA binding"/>
    <property type="evidence" value="ECO:0007669"/>
    <property type="project" value="InterPro"/>
</dbReference>
<evidence type="ECO:0000259" key="2">
    <source>
        <dbReference type="Pfam" id="PF04471"/>
    </source>
</evidence>
<keyword evidence="1" id="KW-0472">Membrane</keyword>
<dbReference type="Pfam" id="PF04471">
    <property type="entry name" value="Mrr_cat"/>
    <property type="match status" value="1"/>
</dbReference>
<dbReference type="PANTHER" id="PTHR30015:SF6">
    <property type="entry name" value="SLL1429 PROTEIN"/>
    <property type="match status" value="1"/>
</dbReference>
<feature type="transmembrane region" description="Helical" evidence="1">
    <location>
        <begin position="21"/>
        <end position="40"/>
    </location>
</feature>
<organism evidence="3 4">
    <name type="scientific">Streptomyces leeuwenhoekii</name>
    <dbReference type="NCBI Taxonomy" id="1437453"/>
    <lineage>
        <taxon>Bacteria</taxon>
        <taxon>Bacillati</taxon>
        <taxon>Actinomycetota</taxon>
        <taxon>Actinomycetes</taxon>
        <taxon>Kitasatosporales</taxon>
        <taxon>Streptomycetaceae</taxon>
        <taxon>Streptomyces</taxon>
    </lineage>
</organism>
<dbReference type="SUPFAM" id="SSF52980">
    <property type="entry name" value="Restriction endonuclease-like"/>
    <property type="match status" value="1"/>
</dbReference>
<dbReference type="InterPro" id="IPR052906">
    <property type="entry name" value="Type_IV_Methyl-Rstrct_Enzyme"/>
</dbReference>
<proteinExistence type="predicted"/>
<dbReference type="KEGG" id="sle:sle_04470"/>
<dbReference type="PANTHER" id="PTHR30015">
    <property type="entry name" value="MRR RESTRICTION SYSTEM PROTEIN"/>
    <property type="match status" value="1"/>
</dbReference>
<dbReference type="EMBL" id="LN831790">
    <property type="protein sequence ID" value="CQR59909.1"/>
    <property type="molecule type" value="Genomic_DNA"/>
</dbReference>